<keyword evidence="7 8" id="KW-0472">Membrane</keyword>
<evidence type="ECO:0000256" key="7">
    <source>
        <dbReference type="ARBA" id="ARBA00023136"/>
    </source>
</evidence>
<keyword evidence="6 8" id="KW-1133">Transmembrane helix</keyword>
<evidence type="ECO:0000313" key="9">
    <source>
        <dbReference type="EMBL" id="SJZ72409.1"/>
    </source>
</evidence>
<keyword evidence="5 8" id="KW-0812">Transmembrane</keyword>
<dbReference type="GO" id="GO:0055085">
    <property type="term" value="P:transmembrane transport"/>
    <property type="evidence" value="ECO:0007669"/>
    <property type="project" value="InterPro"/>
</dbReference>
<dbReference type="PANTHER" id="PTHR36838:SF1">
    <property type="entry name" value="SLR1864 PROTEIN"/>
    <property type="match status" value="1"/>
</dbReference>
<sequence>MGISILLNQILTMYLLMTLGYFIIKKEWLNEEGSRQIANILLKIVTPIVIINAFNTEFSLLKLKELAFTFLLGIILLGIGFIIAHIFLRKENPLEQFAAGFPNVGFFGIPLVQGLLGIEAVFYISMIIVAYNIYSWTYGVYLLSQHRDSIHLKILLTNPASVGLWIGLMIFIFPGILPNVLSQSLNMVANLNTPLAMFVLGSYIAESSLSEIFKSKMAYKACVIKQIFTPLIIVFVLKLLPNHLQMLKMVLLIASSAPTGVTMAMFAQQHEKDYAYGARIISLSTLLSIFTIPFILSIAMRIW</sequence>
<dbReference type="Pfam" id="PF03547">
    <property type="entry name" value="Mem_trans"/>
    <property type="match status" value="1"/>
</dbReference>
<dbReference type="RefSeq" id="WP_087678920.1">
    <property type="nucleotide sequence ID" value="NZ_FUWV01000009.1"/>
</dbReference>
<evidence type="ECO:0000256" key="8">
    <source>
        <dbReference type="SAM" id="Phobius"/>
    </source>
</evidence>
<keyword evidence="10" id="KW-1185">Reference proteome</keyword>
<keyword evidence="4" id="KW-1003">Cell membrane</keyword>
<evidence type="ECO:0000256" key="5">
    <source>
        <dbReference type="ARBA" id="ARBA00022692"/>
    </source>
</evidence>
<dbReference type="PANTHER" id="PTHR36838">
    <property type="entry name" value="AUXIN EFFLUX CARRIER FAMILY PROTEIN"/>
    <property type="match status" value="1"/>
</dbReference>
<protein>
    <recommendedName>
        <fullName evidence="11">AEC family transporter</fullName>
    </recommendedName>
</protein>
<accession>A0A1T4MZB9</accession>
<feature type="transmembrane region" description="Helical" evidence="8">
    <location>
        <begin position="36"/>
        <end position="54"/>
    </location>
</feature>
<dbReference type="GO" id="GO:0005886">
    <property type="term" value="C:plasma membrane"/>
    <property type="evidence" value="ECO:0007669"/>
    <property type="project" value="UniProtKB-SubCell"/>
</dbReference>
<feature type="transmembrane region" description="Helical" evidence="8">
    <location>
        <begin position="122"/>
        <end position="143"/>
    </location>
</feature>
<dbReference type="InterPro" id="IPR038770">
    <property type="entry name" value="Na+/solute_symporter_sf"/>
</dbReference>
<feature type="transmembrane region" description="Helical" evidence="8">
    <location>
        <begin position="6"/>
        <end position="24"/>
    </location>
</feature>
<feature type="transmembrane region" description="Helical" evidence="8">
    <location>
        <begin position="66"/>
        <end position="88"/>
    </location>
</feature>
<dbReference type="Proteomes" id="UP000196365">
    <property type="component" value="Unassembled WGS sequence"/>
</dbReference>
<evidence type="ECO:0000256" key="1">
    <source>
        <dbReference type="ARBA" id="ARBA00004651"/>
    </source>
</evidence>
<organism evidence="9 10">
    <name type="scientific">Garciella nitratireducens DSM 15102</name>
    <dbReference type="NCBI Taxonomy" id="1121911"/>
    <lineage>
        <taxon>Bacteria</taxon>
        <taxon>Bacillati</taxon>
        <taxon>Bacillota</taxon>
        <taxon>Clostridia</taxon>
        <taxon>Eubacteriales</taxon>
        <taxon>Eubacteriaceae</taxon>
        <taxon>Garciella</taxon>
    </lineage>
</organism>
<evidence type="ECO:0000256" key="4">
    <source>
        <dbReference type="ARBA" id="ARBA00022475"/>
    </source>
</evidence>
<gene>
    <name evidence="9" type="ORF">SAMN02745973_01498</name>
</gene>
<evidence type="ECO:0000313" key="10">
    <source>
        <dbReference type="Proteomes" id="UP000196365"/>
    </source>
</evidence>
<comment type="subcellular location">
    <subcellularLocation>
        <location evidence="1">Cell membrane</location>
        <topology evidence="1">Multi-pass membrane protein</topology>
    </subcellularLocation>
</comment>
<proteinExistence type="inferred from homology"/>
<reference evidence="9 10" key="1">
    <citation type="submission" date="2017-02" db="EMBL/GenBank/DDBJ databases">
        <authorList>
            <person name="Peterson S.W."/>
        </authorList>
    </citation>
    <scope>NUCLEOTIDE SEQUENCE [LARGE SCALE GENOMIC DNA]</scope>
    <source>
        <strain evidence="9 10">DSM 15102</strain>
    </source>
</reference>
<dbReference type="OrthoDB" id="9798064at2"/>
<dbReference type="AlphaFoldDB" id="A0A1T4MZB9"/>
<dbReference type="EMBL" id="FUWV01000009">
    <property type="protein sequence ID" value="SJZ72409.1"/>
    <property type="molecule type" value="Genomic_DNA"/>
</dbReference>
<name>A0A1T4MZB9_9FIRM</name>
<feature type="transmembrane region" description="Helical" evidence="8">
    <location>
        <begin position="188"/>
        <end position="205"/>
    </location>
</feature>
<feature type="transmembrane region" description="Helical" evidence="8">
    <location>
        <begin position="97"/>
        <end position="116"/>
    </location>
</feature>
<feature type="transmembrane region" description="Helical" evidence="8">
    <location>
        <begin position="280"/>
        <end position="300"/>
    </location>
</feature>
<evidence type="ECO:0008006" key="11">
    <source>
        <dbReference type="Google" id="ProtNLM"/>
    </source>
</evidence>
<comment type="similarity">
    <text evidence="2">Belongs to the auxin efflux carrier (TC 2.A.69) family.</text>
</comment>
<evidence type="ECO:0000256" key="3">
    <source>
        <dbReference type="ARBA" id="ARBA00022448"/>
    </source>
</evidence>
<feature type="transmembrane region" description="Helical" evidence="8">
    <location>
        <begin position="249"/>
        <end position="268"/>
    </location>
</feature>
<keyword evidence="3" id="KW-0813">Transport</keyword>
<dbReference type="Gene3D" id="1.20.1530.20">
    <property type="match status" value="1"/>
</dbReference>
<feature type="transmembrane region" description="Helical" evidence="8">
    <location>
        <begin position="155"/>
        <end position="176"/>
    </location>
</feature>
<dbReference type="InterPro" id="IPR004776">
    <property type="entry name" value="Mem_transp_PIN-like"/>
</dbReference>
<feature type="transmembrane region" description="Helical" evidence="8">
    <location>
        <begin position="217"/>
        <end position="237"/>
    </location>
</feature>
<evidence type="ECO:0000256" key="2">
    <source>
        <dbReference type="ARBA" id="ARBA00010145"/>
    </source>
</evidence>
<evidence type="ECO:0000256" key="6">
    <source>
        <dbReference type="ARBA" id="ARBA00022989"/>
    </source>
</evidence>